<dbReference type="PANTHER" id="PTHR42852">
    <property type="entry name" value="THIOL:DISULFIDE INTERCHANGE PROTEIN DSBE"/>
    <property type="match status" value="1"/>
</dbReference>
<dbReference type="GO" id="GO:0030313">
    <property type="term" value="C:cell envelope"/>
    <property type="evidence" value="ECO:0007669"/>
    <property type="project" value="UniProtKB-SubCell"/>
</dbReference>
<reference evidence="4" key="1">
    <citation type="submission" date="2018-06" db="EMBL/GenBank/DDBJ databases">
        <authorList>
            <person name="Zhirakovskaya E."/>
        </authorList>
    </citation>
    <scope>NUCLEOTIDE SEQUENCE</scope>
</reference>
<evidence type="ECO:0000256" key="1">
    <source>
        <dbReference type="ARBA" id="ARBA00004196"/>
    </source>
</evidence>
<dbReference type="InterPro" id="IPR017937">
    <property type="entry name" value="Thioredoxin_CS"/>
</dbReference>
<dbReference type="GO" id="GO:0017004">
    <property type="term" value="P:cytochrome complex assembly"/>
    <property type="evidence" value="ECO:0007669"/>
    <property type="project" value="UniProtKB-KW"/>
</dbReference>
<dbReference type="PROSITE" id="PS51352">
    <property type="entry name" value="THIOREDOXIN_2"/>
    <property type="match status" value="1"/>
</dbReference>
<dbReference type="SUPFAM" id="SSF52833">
    <property type="entry name" value="Thioredoxin-like"/>
    <property type="match status" value="1"/>
</dbReference>
<sequence>MKNLIQYALILLIAGGAGFGVQRFLEKDDHDGLPAMPKATASDVIGTYRPAFELKDLDGKLRSVDEWNGKVLLVNFWATWCPPCKKEMPAFIELYDEYKKQGFEIIGIALDDKQSVQDFVNTLGVNYTVMAAEYEGLKLSRDYGNRIGALPFSVFVDRSGKIQFIKVGEISKKQVEDVIKPLLAKKG</sequence>
<evidence type="ECO:0000259" key="3">
    <source>
        <dbReference type="PROSITE" id="PS51352"/>
    </source>
</evidence>
<dbReference type="PROSITE" id="PS00194">
    <property type="entry name" value="THIOREDOXIN_1"/>
    <property type="match status" value="1"/>
</dbReference>
<keyword evidence="2" id="KW-0201">Cytochrome c-type biogenesis</keyword>
<dbReference type="InterPro" id="IPR050553">
    <property type="entry name" value="Thioredoxin_ResA/DsbE_sf"/>
</dbReference>
<proteinExistence type="predicted"/>
<dbReference type="InterPro" id="IPR013766">
    <property type="entry name" value="Thioredoxin_domain"/>
</dbReference>
<evidence type="ECO:0000256" key="2">
    <source>
        <dbReference type="ARBA" id="ARBA00022748"/>
    </source>
</evidence>
<comment type="subcellular location">
    <subcellularLocation>
        <location evidence="1">Cell envelope</location>
    </subcellularLocation>
</comment>
<dbReference type="PANTHER" id="PTHR42852:SF13">
    <property type="entry name" value="PROTEIN DIPZ"/>
    <property type="match status" value="1"/>
</dbReference>
<evidence type="ECO:0000313" key="4">
    <source>
        <dbReference type="EMBL" id="VAW57428.1"/>
    </source>
</evidence>
<dbReference type="InterPro" id="IPR036249">
    <property type="entry name" value="Thioredoxin-like_sf"/>
</dbReference>
<dbReference type="Pfam" id="PF08534">
    <property type="entry name" value="Redoxin"/>
    <property type="match status" value="1"/>
</dbReference>
<gene>
    <name evidence="4" type="ORF">MNBD_GAMMA07-911</name>
</gene>
<accession>A0A3B0WN56</accession>
<dbReference type="EMBL" id="UOFF01000388">
    <property type="protein sequence ID" value="VAW57428.1"/>
    <property type="molecule type" value="Genomic_DNA"/>
</dbReference>
<dbReference type="InterPro" id="IPR013740">
    <property type="entry name" value="Redoxin"/>
</dbReference>
<feature type="domain" description="Thioredoxin" evidence="3">
    <location>
        <begin position="43"/>
        <end position="184"/>
    </location>
</feature>
<dbReference type="CDD" id="cd02966">
    <property type="entry name" value="TlpA_like_family"/>
    <property type="match status" value="1"/>
</dbReference>
<organism evidence="4">
    <name type="scientific">hydrothermal vent metagenome</name>
    <dbReference type="NCBI Taxonomy" id="652676"/>
    <lineage>
        <taxon>unclassified sequences</taxon>
        <taxon>metagenomes</taxon>
        <taxon>ecological metagenomes</taxon>
    </lineage>
</organism>
<name>A0A3B0WN56_9ZZZZ</name>
<protein>
    <recommendedName>
        <fullName evidence="3">Thioredoxin domain-containing protein</fullName>
    </recommendedName>
</protein>
<dbReference type="GO" id="GO:0016491">
    <property type="term" value="F:oxidoreductase activity"/>
    <property type="evidence" value="ECO:0007669"/>
    <property type="project" value="InterPro"/>
</dbReference>
<dbReference type="Gene3D" id="3.40.30.10">
    <property type="entry name" value="Glutaredoxin"/>
    <property type="match status" value="1"/>
</dbReference>
<dbReference type="AlphaFoldDB" id="A0A3B0WN56"/>